<gene>
    <name evidence="1" type="ORF">CDO51_05190</name>
</gene>
<dbReference type="Proteomes" id="UP000214588">
    <property type="component" value="Unassembled WGS sequence"/>
</dbReference>
<evidence type="ECO:0000313" key="2">
    <source>
        <dbReference type="Proteomes" id="UP000214588"/>
    </source>
</evidence>
<comment type="caution">
    <text evidence="1">The sequence shown here is derived from an EMBL/GenBank/DDBJ whole genome shotgun (WGS) entry which is preliminary data.</text>
</comment>
<evidence type="ECO:0008006" key="3">
    <source>
        <dbReference type="Google" id="ProtNLM"/>
    </source>
</evidence>
<dbReference type="OrthoDB" id="9786961at2"/>
<reference evidence="1 2" key="1">
    <citation type="submission" date="2017-06" db="EMBL/GenBank/DDBJ databases">
        <title>Draft Genome Sequence of Natranaerobius trueperi halophilic, alkalithermophilic bacteria from soda lakes.</title>
        <authorList>
            <person name="Zhao B."/>
        </authorList>
    </citation>
    <scope>NUCLEOTIDE SEQUENCE [LARGE SCALE GENOMIC DNA]</scope>
    <source>
        <strain evidence="1 2">DSM 18760</strain>
    </source>
</reference>
<protein>
    <recommendedName>
        <fullName evidence="3">Restriction endonuclease</fullName>
    </recommendedName>
</protein>
<dbReference type="AlphaFoldDB" id="A0A226BYV7"/>
<evidence type="ECO:0000313" key="1">
    <source>
        <dbReference type="EMBL" id="OWZ84111.1"/>
    </source>
</evidence>
<dbReference type="InterPro" id="IPR019292">
    <property type="entry name" value="McrC"/>
</dbReference>
<proteinExistence type="predicted"/>
<dbReference type="PANTHER" id="PTHR38733">
    <property type="entry name" value="PROTEIN MCRC"/>
    <property type="match status" value="1"/>
</dbReference>
<dbReference type="EMBL" id="NIQC01000008">
    <property type="protein sequence ID" value="OWZ84111.1"/>
    <property type="molecule type" value="Genomic_DNA"/>
</dbReference>
<accession>A0A226BYV7</accession>
<dbReference type="Pfam" id="PF10117">
    <property type="entry name" value="McrBC"/>
    <property type="match status" value="1"/>
</dbReference>
<dbReference type="PANTHER" id="PTHR38733:SF1">
    <property type="entry name" value="TYPE IV METHYL-DIRECTED RESTRICTION ENZYME ECOKMCRBC"/>
    <property type="match status" value="1"/>
</dbReference>
<dbReference type="RefSeq" id="WP_089023244.1">
    <property type="nucleotide sequence ID" value="NZ_NIQC01000008.1"/>
</dbReference>
<sequence length="387" mass="45785">MDSIKLKEYSQSPSVQLNLDHLNLLLTRYKKQLGVRSSIDGSGYMLTSNSYVGVYDLVDFKVIVEPKIDKLNIFKMLTFAYDLVFWYEEKSELNSIEELFEYLVLVFQRQVDRLIKKGLLADYVLVKERLNYAKGKIGVNSLVEKPWEKHLIDCNYDSYKVDILENQIIKYTIYFLKKYVKNAKVRRALVNTNRYLEEVSLKYISVRDIDRVQYTTLNKHYKSIHNFCRLFLELFGVNEKQGEMYFNQFCVDMNQLYEKYIGKLLKNELRKDSVKLQMNSYLDEYDQINIKPDIVVSDNQNHALIIDTKYKASKQIEQNDIYQMAVYMSSFNADGVLLYPSFEIEETEYFIDGRTLYIKTIDLNKLDKNSKELVDWIKGVVNHTNKV</sequence>
<name>A0A226BYV7_9FIRM</name>
<keyword evidence="2" id="KW-1185">Reference proteome</keyword>
<organism evidence="1 2">
    <name type="scientific">Natranaerobius trueperi</name>
    <dbReference type="NCBI Taxonomy" id="759412"/>
    <lineage>
        <taxon>Bacteria</taxon>
        <taxon>Bacillati</taxon>
        <taxon>Bacillota</taxon>
        <taxon>Clostridia</taxon>
        <taxon>Natranaerobiales</taxon>
        <taxon>Natranaerobiaceae</taxon>
        <taxon>Natranaerobius</taxon>
    </lineage>
</organism>
<dbReference type="REBASE" id="230881">
    <property type="entry name" value="Ntr18760McrBCP"/>
</dbReference>